<keyword evidence="3" id="KW-1185">Reference proteome</keyword>
<dbReference type="AlphaFoldDB" id="A0AA39GAW6"/>
<comment type="caution">
    <text evidence="2">The sequence shown here is derived from an EMBL/GenBank/DDBJ whole genome shotgun (WGS) entry which is preliminary data.</text>
</comment>
<evidence type="ECO:0000256" key="1">
    <source>
        <dbReference type="SAM" id="MobiDB-lite"/>
    </source>
</evidence>
<accession>A0AA39GAW6</accession>
<feature type="compositionally biased region" description="Polar residues" evidence="1">
    <location>
        <begin position="1"/>
        <end position="34"/>
    </location>
</feature>
<name>A0AA39GAW6_SARSR</name>
<evidence type="ECO:0000313" key="3">
    <source>
        <dbReference type="Proteomes" id="UP001175261"/>
    </source>
</evidence>
<protein>
    <submittedName>
        <fullName evidence="2">Uncharacterized protein</fullName>
    </submittedName>
</protein>
<organism evidence="2 3">
    <name type="scientific">Sarocladium strictum</name>
    <name type="common">Black bundle disease fungus</name>
    <name type="synonym">Acremonium strictum</name>
    <dbReference type="NCBI Taxonomy" id="5046"/>
    <lineage>
        <taxon>Eukaryota</taxon>
        <taxon>Fungi</taxon>
        <taxon>Dikarya</taxon>
        <taxon>Ascomycota</taxon>
        <taxon>Pezizomycotina</taxon>
        <taxon>Sordariomycetes</taxon>
        <taxon>Hypocreomycetidae</taxon>
        <taxon>Hypocreales</taxon>
        <taxon>Sarocladiaceae</taxon>
        <taxon>Sarocladium</taxon>
    </lineage>
</organism>
<proteinExistence type="predicted"/>
<dbReference type="EMBL" id="JAPDFR010000009">
    <property type="protein sequence ID" value="KAK0383338.1"/>
    <property type="molecule type" value="Genomic_DNA"/>
</dbReference>
<sequence length="170" mass="18162">MSSSGPVSPDPSNASGTSRATSSFTHNKTATSSYFDLDSSRKPQNHGDESSKNTKGKKPRWMNQVKDWLSTAEPSAQAMKEQRRSTFKKHGIAPDDPRAAAKLHVSMERVPAGATTSTSGPTPEKALKQRAANHRARSSLGGQGSQCGSSGSSLRPTSKDHRIAPWEASE</sequence>
<feature type="region of interest" description="Disordered" evidence="1">
    <location>
        <begin position="1"/>
        <end position="170"/>
    </location>
</feature>
<dbReference type="Proteomes" id="UP001175261">
    <property type="component" value="Unassembled WGS sequence"/>
</dbReference>
<feature type="compositionally biased region" description="Basic and acidic residues" evidence="1">
    <location>
        <begin position="38"/>
        <end position="52"/>
    </location>
</feature>
<gene>
    <name evidence="2" type="ORF">NLU13_9251</name>
</gene>
<reference evidence="2" key="1">
    <citation type="submission" date="2022-10" db="EMBL/GenBank/DDBJ databases">
        <title>Determination and structural analysis of whole genome sequence of Sarocladium strictum F4-1.</title>
        <authorList>
            <person name="Hu L."/>
            <person name="Jiang Y."/>
        </authorList>
    </citation>
    <scope>NUCLEOTIDE SEQUENCE</scope>
    <source>
        <strain evidence="2">F4-1</strain>
    </source>
</reference>
<evidence type="ECO:0000313" key="2">
    <source>
        <dbReference type="EMBL" id="KAK0383338.1"/>
    </source>
</evidence>